<reference evidence="1 2" key="1">
    <citation type="journal article" date="2019" name="Emerg. Microbes Infect.">
        <title>Comprehensive subspecies identification of 175 nontuberculous mycobacteria species based on 7547 genomic profiles.</title>
        <authorList>
            <person name="Matsumoto Y."/>
            <person name="Kinjo T."/>
            <person name="Motooka D."/>
            <person name="Nabeya D."/>
            <person name="Jung N."/>
            <person name="Uechi K."/>
            <person name="Horii T."/>
            <person name="Iida T."/>
            <person name="Fujita J."/>
            <person name="Nakamura S."/>
        </authorList>
    </citation>
    <scope>NUCLEOTIDE SEQUENCE [LARGE SCALE GENOMIC DNA]</scope>
    <source>
        <strain evidence="1 2">JCM 18439</strain>
    </source>
</reference>
<keyword evidence="2" id="KW-1185">Reference proteome</keyword>
<name>A0A1X0BUA5_MYCCF</name>
<protein>
    <submittedName>
        <fullName evidence="1">Uncharacterized protein</fullName>
    </submittedName>
</protein>
<dbReference type="GO" id="GO:0051213">
    <property type="term" value="F:dioxygenase activity"/>
    <property type="evidence" value="ECO:0007669"/>
    <property type="project" value="InterPro"/>
</dbReference>
<dbReference type="RefSeq" id="WP_083002709.1">
    <property type="nucleotide sequence ID" value="NZ_AP022591.1"/>
</dbReference>
<dbReference type="Gene3D" id="2.60.120.620">
    <property type="entry name" value="q2cbj1_9rhob like domain"/>
    <property type="match status" value="1"/>
</dbReference>
<evidence type="ECO:0000313" key="2">
    <source>
        <dbReference type="Proteomes" id="UP000466431"/>
    </source>
</evidence>
<dbReference type="Pfam" id="PF10014">
    <property type="entry name" value="2OG-Fe_Oxy_2"/>
    <property type="match status" value="1"/>
</dbReference>
<dbReference type="Proteomes" id="UP000466431">
    <property type="component" value="Chromosome"/>
</dbReference>
<evidence type="ECO:0000313" key="1">
    <source>
        <dbReference type="EMBL" id="BBY42421.1"/>
    </source>
</evidence>
<dbReference type="AlphaFoldDB" id="A0A1X0BUA5"/>
<gene>
    <name evidence="1" type="ORF">MCEL_07160</name>
</gene>
<dbReference type="EMBL" id="AP022591">
    <property type="protein sequence ID" value="BBY42421.1"/>
    <property type="molecule type" value="Genomic_DNA"/>
</dbReference>
<dbReference type="STRING" id="1249101.BST21_12535"/>
<proteinExistence type="predicted"/>
<sequence length="235" mass="25700">MTLAQHRLIADGAYLMTAAELDAGLGADRNAWQRFGRHWDALADDPYAAELGTRRLRRYGHFAFVPADAAIDPMPHDAFVQPQASNPLYVDRSRHFEPLTDAFVEEPLLQRFLRLLGQVATMLDDLPRWSVKVTPFRVLASTSDGGDPTPEGLHRDGVTLVTSLLIGRDNAVGGESSVFSADGRHLLSTTLSEPGTLLLGDDRRTLHGVTPIRPLDAAKPARRDVLVVTFAPMAS</sequence>
<dbReference type="KEGG" id="mcee:MCEL_07160"/>
<dbReference type="OrthoDB" id="6681382at2"/>
<dbReference type="InterPro" id="IPR018724">
    <property type="entry name" value="2OG-Fe_dioxygenase"/>
</dbReference>
<organism evidence="1 2">
    <name type="scientific">Mycolicibacterium celeriflavum</name>
    <name type="common">Mycobacterium celeriflavum</name>
    <dbReference type="NCBI Taxonomy" id="1249101"/>
    <lineage>
        <taxon>Bacteria</taxon>
        <taxon>Bacillati</taxon>
        <taxon>Actinomycetota</taxon>
        <taxon>Actinomycetes</taxon>
        <taxon>Mycobacteriales</taxon>
        <taxon>Mycobacteriaceae</taxon>
        <taxon>Mycolicibacterium</taxon>
    </lineage>
</organism>
<accession>A0A1X0BUA5</accession>